<sequence>MATLPYRLRSMASHTLFSFQNIYEVLDSQSTRIYNSTNRPSPESIWVFAC</sequence>
<evidence type="ECO:0000313" key="1">
    <source>
        <dbReference type="EMBL" id="EGN99112.1"/>
    </source>
</evidence>
<dbReference type="HOGENOM" id="CLU_3125974_0_0_1"/>
<keyword evidence="2" id="KW-1185">Reference proteome</keyword>
<accession>F8PYZ9</accession>
<gene>
    <name evidence="1" type="ORF">SERLA73DRAFT_181930</name>
</gene>
<organism evidence="2">
    <name type="scientific">Serpula lacrymans var. lacrymans (strain S7.3)</name>
    <name type="common">Dry rot fungus</name>
    <dbReference type="NCBI Taxonomy" id="936435"/>
    <lineage>
        <taxon>Eukaryota</taxon>
        <taxon>Fungi</taxon>
        <taxon>Dikarya</taxon>
        <taxon>Basidiomycota</taxon>
        <taxon>Agaricomycotina</taxon>
        <taxon>Agaricomycetes</taxon>
        <taxon>Agaricomycetidae</taxon>
        <taxon>Boletales</taxon>
        <taxon>Coniophorineae</taxon>
        <taxon>Serpulaceae</taxon>
        <taxon>Serpula</taxon>
    </lineage>
</organism>
<reference evidence="2" key="1">
    <citation type="journal article" date="2011" name="Science">
        <title>The plant cell wall-decomposing machinery underlies the functional diversity of forest fungi.</title>
        <authorList>
            <person name="Eastwood D.C."/>
            <person name="Floudas D."/>
            <person name="Binder M."/>
            <person name="Majcherczyk A."/>
            <person name="Schneider P."/>
            <person name="Aerts A."/>
            <person name="Asiegbu F.O."/>
            <person name="Baker S.E."/>
            <person name="Barry K."/>
            <person name="Bendiksby M."/>
            <person name="Blumentritt M."/>
            <person name="Coutinho P.M."/>
            <person name="Cullen D."/>
            <person name="de Vries R.P."/>
            <person name="Gathman A."/>
            <person name="Goodell B."/>
            <person name="Henrissat B."/>
            <person name="Ihrmark K."/>
            <person name="Kauserud H."/>
            <person name="Kohler A."/>
            <person name="LaButti K."/>
            <person name="Lapidus A."/>
            <person name="Lavin J.L."/>
            <person name="Lee Y.-H."/>
            <person name="Lindquist E."/>
            <person name="Lilly W."/>
            <person name="Lucas S."/>
            <person name="Morin E."/>
            <person name="Murat C."/>
            <person name="Oguiza J.A."/>
            <person name="Park J."/>
            <person name="Pisabarro A.G."/>
            <person name="Riley R."/>
            <person name="Rosling A."/>
            <person name="Salamov A."/>
            <person name="Schmidt O."/>
            <person name="Schmutz J."/>
            <person name="Skrede I."/>
            <person name="Stenlid J."/>
            <person name="Wiebenga A."/>
            <person name="Xie X."/>
            <person name="Kuees U."/>
            <person name="Hibbett D.S."/>
            <person name="Hoffmeister D."/>
            <person name="Hoegberg N."/>
            <person name="Martin F."/>
            <person name="Grigoriev I.V."/>
            <person name="Watkinson S.C."/>
        </authorList>
    </citation>
    <scope>NUCLEOTIDE SEQUENCE [LARGE SCALE GENOMIC DNA]</scope>
    <source>
        <strain evidence="2">strain S7.3</strain>
    </source>
</reference>
<protein>
    <submittedName>
        <fullName evidence="1">Uncharacterized protein</fullName>
    </submittedName>
</protein>
<dbReference type="AlphaFoldDB" id="F8PYZ9"/>
<dbReference type="Proteomes" id="UP000008063">
    <property type="component" value="Unassembled WGS sequence"/>
</dbReference>
<proteinExistence type="predicted"/>
<evidence type="ECO:0000313" key="2">
    <source>
        <dbReference type="Proteomes" id="UP000008063"/>
    </source>
</evidence>
<feature type="non-terminal residue" evidence="1">
    <location>
        <position position="1"/>
    </location>
</feature>
<dbReference type="EMBL" id="GL945480">
    <property type="protein sequence ID" value="EGN99112.1"/>
    <property type="molecule type" value="Genomic_DNA"/>
</dbReference>
<name>F8PYZ9_SERL3</name>
<dbReference type="InParanoid" id="F8PYZ9"/>